<keyword evidence="4" id="KW-0804">Transcription</keyword>
<evidence type="ECO:0000256" key="1">
    <source>
        <dbReference type="ARBA" id="ARBA00022491"/>
    </source>
</evidence>
<dbReference type="PRINTS" id="PR00036">
    <property type="entry name" value="HTHLACI"/>
</dbReference>
<keyword evidence="7" id="KW-1185">Reference proteome</keyword>
<evidence type="ECO:0000259" key="5">
    <source>
        <dbReference type="PROSITE" id="PS50932"/>
    </source>
</evidence>
<accession>A0A399EKW3</accession>
<feature type="domain" description="HTH lacI-type" evidence="5">
    <location>
        <begin position="5"/>
        <end position="59"/>
    </location>
</feature>
<dbReference type="PANTHER" id="PTHR30146:SF148">
    <property type="entry name" value="HTH-TYPE TRANSCRIPTIONAL REPRESSOR PURR-RELATED"/>
    <property type="match status" value="1"/>
</dbReference>
<dbReference type="InterPro" id="IPR010982">
    <property type="entry name" value="Lambda_DNA-bd_dom_sf"/>
</dbReference>
<keyword evidence="1" id="KW-0678">Repressor</keyword>
<dbReference type="PROSITE" id="PS50932">
    <property type="entry name" value="HTH_LACI_2"/>
    <property type="match status" value="1"/>
</dbReference>
<dbReference type="GO" id="GO:0000976">
    <property type="term" value="F:transcription cis-regulatory region binding"/>
    <property type="evidence" value="ECO:0007669"/>
    <property type="project" value="TreeGrafter"/>
</dbReference>
<evidence type="ECO:0000256" key="2">
    <source>
        <dbReference type="ARBA" id="ARBA00023015"/>
    </source>
</evidence>
<evidence type="ECO:0000256" key="3">
    <source>
        <dbReference type="ARBA" id="ARBA00023125"/>
    </source>
</evidence>
<dbReference type="Proteomes" id="UP000265341">
    <property type="component" value="Unassembled WGS sequence"/>
</dbReference>
<evidence type="ECO:0000313" key="6">
    <source>
        <dbReference type="EMBL" id="RIH84030.1"/>
    </source>
</evidence>
<proteinExistence type="predicted"/>
<dbReference type="Gene3D" id="1.10.260.40">
    <property type="entry name" value="lambda repressor-like DNA-binding domains"/>
    <property type="match status" value="1"/>
</dbReference>
<dbReference type="Gene3D" id="3.40.50.2300">
    <property type="match status" value="2"/>
</dbReference>
<gene>
    <name evidence="6" type="primary">galR</name>
    <name evidence="6" type="ORF">Mrose_02796</name>
</gene>
<dbReference type="InterPro" id="IPR028082">
    <property type="entry name" value="Peripla_BP_I"/>
</dbReference>
<dbReference type="SUPFAM" id="SSF47413">
    <property type="entry name" value="lambda repressor-like DNA-binding domains"/>
    <property type="match status" value="1"/>
</dbReference>
<dbReference type="CDD" id="cd06290">
    <property type="entry name" value="PBP1_LacI-like"/>
    <property type="match status" value="1"/>
</dbReference>
<dbReference type="SMART" id="SM00354">
    <property type="entry name" value="HTH_LACI"/>
    <property type="match status" value="1"/>
</dbReference>
<name>A0A399EKW3_9DEIN</name>
<dbReference type="PANTHER" id="PTHR30146">
    <property type="entry name" value="LACI-RELATED TRANSCRIPTIONAL REPRESSOR"/>
    <property type="match status" value="1"/>
</dbReference>
<evidence type="ECO:0000313" key="7">
    <source>
        <dbReference type="Proteomes" id="UP000265341"/>
    </source>
</evidence>
<dbReference type="GO" id="GO:0003700">
    <property type="term" value="F:DNA-binding transcription factor activity"/>
    <property type="evidence" value="ECO:0007669"/>
    <property type="project" value="TreeGrafter"/>
</dbReference>
<dbReference type="AlphaFoldDB" id="A0A399EKW3"/>
<dbReference type="Pfam" id="PF13377">
    <property type="entry name" value="Peripla_BP_3"/>
    <property type="match status" value="1"/>
</dbReference>
<protein>
    <submittedName>
        <fullName evidence="6">HTH-type transcriptional regulator GalR</fullName>
    </submittedName>
</protein>
<dbReference type="OrthoDB" id="9796186at2"/>
<evidence type="ECO:0000256" key="4">
    <source>
        <dbReference type="ARBA" id="ARBA00023163"/>
    </source>
</evidence>
<reference evidence="6 7" key="1">
    <citation type="submission" date="2018-08" db="EMBL/GenBank/DDBJ databases">
        <title>Meiothermus roseus NBRC 110900 genome sequencing project.</title>
        <authorList>
            <person name="Da Costa M.S."/>
            <person name="Albuquerque L."/>
            <person name="Raposo P."/>
            <person name="Froufe H.J.C."/>
            <person name="Barroso C.S."/>
            <person name="Egas C."/>
        </authorList>
    </citation>
    <scope>NUCLEOTIDE SEQUENCE [LARGE SCALE GENOMIC DNA]</scope>
    <source>
        <strain evidence="6 7">NBRC 110900</strain>
    </source>
</reference>
<dbReference type="RefSeq" id="WP_119279298.1">
    <property type="nucleotide sequence ID" value="NZ_QWLA01000064.1"/>
</dbReference>
<keyword evidence="2" id="KW-0805">Transcription regulation</keyword>
<sequence length="337" mass="36937">MPDSVTLSHVAREAGVSPSTVSRVINGTARVAPEKERAVYEAIRRLGYRPNLFAQGLARGKSMSVGVMTQDVASPYYSEVIKGIEQGLDGSPYYPIFASGHWRPDTEREAFKVLSGRKIDALIVMGGLLPDAELLEMAAHLPTVVIGRVVPGLERDCLYADQVQGAYEATRHLIELGHRRIAHIAGPLYQQDARERLEGYRRALTDANLNFDPRLVVEGDYHEPSGLMAVEALLSRGALFTAIFSSNDQMAYGARLALYRRGIQVPGEISLVGFDDVPISSYTTPPLTTVAQPTLEFGREAAKAILAKLEGRPYTLPLLANRLIIRESTALLRQGVR</sequence>
<keyword evidence="3" id="KW-0238">DNA-binding</keyword>
<dbReference type="SUPFAM" id="SSF53822">
    <property type="entry name" value="Periplasmic binding protein-like I"/>
    <property type="match status" value="1"/>
</dbReference>
<dbReference type="EMBL" id="QWLA01000064">
    <property type="protein sequence ID" value="RIH84030.1"/>
    <property type="molecule type" value="Genomic_DNA"/>
</dbReference>
<organism evidence="6 7">
    <name type="scientific">Calidithermus roseus</name>
    <dbReference type="NCBI Taxonomy" id="1644118"/>
    <lineage>
        <taxon>Bacteria</taxon>
        <taxon>Thermotogati</taxon>
        <taxon>Deinococcota</taxon>
        <taxon>Deinococci</taxon>
        <taxon>Thermales</taxon>
        <taxon>Thermaceae</taxon>
        <taxon>Calidithermus</taxon>
    </lineage>
</organism>
<comment type="caution">
    <text evidence="6">The sequence shown here is derived from an EMBL/GenBank/DDBJ whole genome shotgun (WGS) entry which is preliminary data.</text>
</comment>
<dbReference type="InterPro" id="IPR000843">
    <property type="entry name" value="HTH_LacI"/>
</dbReference>
<dbReference type="InterPro" id="IPR046335">
    <property type="entry name" value="LacI/GalR-like_sensor"/>
</dbReference>
<dbReference type="CDD" id="cd01392">
    <property type="entry name" value="HTH_LacI"/>
    <property type="match status" value="1"/>
</dbReference>
<dbReference type="Pfam" id="PF00356">
    <property type="entry name" value="LacI"/>
    <property type="match status" value="1"/>
</dbReference>